<comment type="caution">
    <text evidence="2">The sequence shown here is derived from an EMBL/GenBank/DDBJ whole genome shotgun (WGS) entry which is preliminary data.</text>
</comment>
<evidence type="ECO:0000313" key="3">
    <source>
        <dbReference type="Proteomes" id="UP001501115"/>
    </source>
</evidence>
<accession>A0ABP8F2U0</accession>
<name>A0ABP8F2U0_9ACTN</name>
<dbReference type="CDD" id="cd15482">
    <property type="entry name" value="Sialidase_non-viral"/>
    <property type="match status" value="1"/>
</dbReference>
<dbReference type="InterPro" id="IPR015943">
    <property type="entry name" value="WD40/YVTN_repeat-like_dom_sf"/>
</dbReference>
<protein>
    <recommendedName>
        <fullName evidence="4">Glycosyl hydrolase</fullName>
    </recommendedName>
</protein>
<evidence type="ECO:0000256" key="1">
    <source>
        <dbReference type="SAM" id="MobiDB-lite"/>
    </source>
</evidence>
<dbReference type="InterPro" id="IPR036278">
    <property type="entry name" value="Sialidase_sf"/>
</dbReference>
<dbReference type="Gene3D" id="2.130.10.10">
    <property type="entry name" value="YVTN repeat-like/Quinoprotein amine dehydrogenase"/>
    <property type="match status" value="5"/>
</dbReference>
<dbReference type="SUPFAM" id="SSF110296">
    <property type="entry name" value="Oligoxyloglucan reducing end-specific cellobiohydrolase"/>
    <property type="match status" value="2"/>
</dbReference>
<keyword evidence="3" id="KW-1185">Reference proteome</keyword>
<organism evidence="2 3">
    <name type="scientific">Streptomyces venetus</name>
    <dbReference type="NCBI Taxonomy" id="1701086"/>
    <lineage>
        <taxon>Bacteria</taxon>
        <taxon>Bacillati</taxon>
        <taxon>Actinomycetota</taxon>
        <taxon>Actinomycetes</taxon>
        <taxon>Kitasatosporales</taxon>
        <taxon>Streptomycetaceae</taxon>
        <taxon>Streptomyces</taxon>
    </lineage>
</organism>
<sequence>MDAYGSSGAGDAEAAATLEVLPPDCLYGTRVDVRGEGWHGWSVRLTVDGHPAHVERVSLGLAGPEGILPDGSGAFVVQVSTMRLQPGEHTFTASSSGDGARVVAHRTLVLRERHGGLPPDLHDPAVDLPGGLEHGEFEDPFARDRYHFERRFGHIGHVPPGVRARQIEEIRALRARRDLLARERPATNENEEDTGGFDRSAPVPGGANWTPVGPGPVLWPNDTNGGRALAIAVAPTDGNTLYVGTAGGGLWKSTDRGLTWSPKTDFQRSLSIGTVAIDPGNRNHIIAGTGEYNNIYVGTYYGNGVLRSRDGGTTWAELGTTVFERDEISRILFDPTDTSGQRQFLSSSIGVYESTDDGVNWLQLRAGDVSDLVAIPLDSSGTVKLVAAFKGFGLWTSTRTSGSWSAWVRITSSALPTVEDRVELAQRRSNPSVIIAVFASNGGLAGLARTTDGGTTWTTVPVRLNVTASYKSDPANHLHSVQVPGADLIAAAAAHTYTTTQGGGAGIPAHTHTISLTAQQTATMAAGGVVVADTNADATGHTHTIRFGVCRQTSYDLHVAINPANPNILFIGEVNLHRSLTGGGIFNPASGIHSDHHAFAFDPASPGTCWDVNDGGVYVSTDSGLTWTSRNRHLATLQYISLAQHSTWDNVMLGGTQDNGTQRYEGLPAWRVVDGGDGGFTAIDPQTPTRMYHQYIYTTFYRSDDAGMSWMPKNEGIDSGAGFYAPFAFDPGNPNICYFGGTELWRSTNNADNWSPVTSGIQTAITAIAVHSDNRTIYVGTNGGNVYRLRRTGATWNPADVTRTDVTAPMPVNCISDLAVDNTGTAWVTLGSVRQSEGGGEFSSDHVWRLGPNDNRWTPRSNGLAQANPVNTIVIDPNNNNRLFCGADVGVFRTENAGQNWYPWDQGLPNVPVFDLVVHGPRRLLRAATHGRSVWERPIDVTTAPAVDLYMRDNMLDSGRGYTPTGVTDPFDPTGANRLWWWQSPDILVDAPVPDYQTPSPVTDFVALSRLRHRSIQRGRVNRVYVQLHNRGAAAATNVQVRAFIADASAGLPALPADFWTGGKPFTGDPAAGAWTPIGPTRTVPLLKPAEPSVVAWDYTAPPSASEHSCILAVTTCAQDPLNGAGIFDVSTLVPERKHVTLKNLQVVSVSRGATTPDDAFVLLLNNPAHIDRSFTLVVQWAGLPHGSRLFTVFEEGENGQGPRPGDGARPIDDGPAVLPARFTDHQGRVRNFDFRHAYELSAAQDHQTRLSDLRIPLHHSRAVALNVRLPEGMDEGSEGQLHILQEDGENVVGGAAYIVRFEDGP</sequence>
<evidence type="ECO:0000313" key="2">
    <source>
        <dbReference type="EMBL" id="GAA4293135.1"/>
    </source>
</evidence>
<evidence type="ECO:0008006" key="4">
    <source>
        <dbReference type="Google" id="ProtNLM"/>
    </source>
</evidence>
<reference evidence="3" key="1">
    <citation type="journal article" date="2019" name="Int. J. Syst. Evol. Microbiol.">
        <title>The Global Catalogue of Microorganisms (GCM) 10K type strain sequencing project: providing services to taxonomists for standard genome sequencing and annotation.</title>
        <authorList>
            <consortium name="The Broad Institute Genomics Platform"/>
            <consortium name="The Broad Institute Genome Sequencing Center for Infectious Disease"/>
            <person name="Wu L."/>
            <person name="Ma J."/>
        </authorList>
    </citation>
    <scope>NUCLEOTIDE SEQUENCE [LARGE SCALE GENOMIC DNA]</scope>
    <source>
        <strain evidence="3">JCM 31290</strain>
    </source>
</reference>
<dbReference type="RefSeq" id="WP_345659545.1">
    <property type="nucleotide sequence ID" value="NZ_BAABET010000001.1"/>
</dbReference>
<feature type="region of interest" description="Disordered" evidence="1">
    <location>
        <begin position="182"/>
        <end position="209"/>
    </location>
</feature>
<dbReference type="Proteomes" id="UP001501115">
    <property type="component" value="Unassembled WGS sequence"/>
</dbReference>
<dbReference type="EMBL" id="BAABET010000001">
    <property type="protein sequence ID" value="GAA4293135.1"/>
    <property type="molecule type" value="Genomic_DNA"/>
</dbReference>
<dbReference type="InterPro" id="IPR052025">
    <property type="entry name" value="Xyloglucanase_GH74"/>
</dbReference>
<gene>
    <name evidence="2" type="ORF">GCM10023086_03710</name>
</gene>
<dbReference type="SUPFAM" id="SSF50939">
    <property type="entry name" value="Sialidases"/>
    <property type="match status" value="1"/>
</dbReference>
<dbReference type="PANTHER" id="PTHR43739:SF5">
    <property type="entry name" value="EXO-ALPHA-SIALIDASE"/>
    <property type="match status" value="1"/>
</dbReference>
<proteinExistence type="predicted"/>
<dbReference type="PANTHER" id="PTHR43739">
    <property type="entry name" value="XYLOGLUCANASE (EUROFUNG)"/>
    <property type="match status" value="1"/>
</dbReference>